<keyword evidence="5" id="KW-0119">Carbohydrate metabolism</keyword>
<dbReference type="SUPFAM" id="SSF51569">
    <property type="entry name" value="Aldolase"/>
    <property type="match status" value="1"/>
</dbReference>
<evidence type="ECO:0000256" key="4">
    <source>
        <dbReference type="ARBA" id="ARBA00023270"/>
    </source>
</evidence>
<dbReference type="PANTHER" id="PTHR12128">
    <property type="entry name" value="DIHYDRODIPICOLINATE SYNTHASE"/>
    <property type="match status" value="1"/>
</dbReference>
<organism evidence="9 10">
    <name type="scientific">Thermogemmata fonticola</name>
    <dbReference type="NCBI Taxonomy" id="2755323"/>
    <lineage>
        <taxon>Bacteria</taxon>
        <taxon>Pseudomonadati</taxon>
        <taxon>Planctomycetota</taxon>
        <taxon>Planctomycetia</taxon>
        <taxon>Gemmatales</taxon>
        <taxon>Gemmataceae</taxon>
        <taxon>Thermogemmata</taxon>
    </lineage>
</organism>
<evidence type="ECO:0000313" key="10">
    <source>
        <dbReference type="Proteomes" id="UP000542342"/>
    </source>
</evidence>
<sequence>MRGAIIRGPLIPAVLTPFASDGSLALSQVEQQAALLHADGVRAVFVGGTTGEFSSLTLEERMALAERWLRVGREMGWTVLIHVGANCLADSCAMAKQAQKLGAAGIAMLSPHYLKPASGEALIACCAQVAASAPETPFYYYEIPAWTGVDVPITDWIETAYERIPNFAGVKYTHTDLLGFQWLLQACGGQLQVFYGIDEHLLAAWALGGQAAVGSGYNFATPLFYRLWQAAEKGDLQAARREQWRAARLIRQMMSLGYLASAKELVRLRGVDLGPVRLPLQNLSPEQAAELRRFVTEEGLEHYWGSNGQHLGTR</sequence>
<dbReference type="PROSITE" id="PS00665">
    <property type="entry name" value="DHDPS_1"/>
    <property type="match status" value="1"/>
</dbReference>
<comment type="subcellular location">
    <subcellularLocation>
        <location evidence="1">Cytoplasm</location>
    </subcellularLocation>
</comment>
<gene>
    <name evidence="9" type="ORF">H0921_01640</name>
</gene>
<protein>
    <submittedName>
        <fullName evidence="9">Dihydrodipicolinate synthase family protein</fullName>
    </submittedName>
</protein>
<evidence type="ECO:0000256" key="7">
    <source>
        <dbReference type="PIRSR" id="PIRSR001365-1"/>
    </source>
</evidence>
<proteinExistence type="inferred from homology"/>
<evidence type="ECO:0000256" key="2">
    <source>
        <dbReference type="ARBA" id="ARBA00022490"/>
    </source>
</evidence>
<keyword evidence="10" id="KW-1185">Reference proteome</keyword>
<comment type="caution">
    <text evidence="9">The sequence shown here is derived from an EMBL/GenBank/DDBJ whole genome shotgun (WGS) entry which is preliminary data.</text>
</comment>
<dbReference type="GO" id="GO:0005737">
    <property type="term" value="C:cytoplasm"/>
    <property type="evidence" value="ECO:0007669"/>
    <property type="project" value="UniProtKB-SubCell"/>
</dbReference>
<dbReference type="InterPro" id="IPR013785">
    <property type="entry name" value="Aldolase_TIM"/>
</dbReference>
<comment type="similarity">
    <text evidence="6">Belongs to the DapA family.</text>
</comment>
<dbReference type="Proteomes" id="UP000542342">
    <property type="component" value="Unassembled WGS sequence"/>
</dbReference>
<dbReference type="RefSeq" id="WP_194536272.1">
    <property type="nucleotide sequence ID" value="NZ_JACEFB010000001.1"/>
</dbReference>
<evidence type="ECO:0000256" key="6">
    <source>
        <dbReference type="PIRNR" id="PIRNR001365"/>
    </source>
</evidence>
<dbReference type="Gene3D" id="3.20.20.70">
    <property type="entry name" value="Aldolase class I"/>
    <property type="match status" value="1"/>
</dbReference>
<dbReference type="AlphaFoldDB" id="A0A7V8VBN0"/>
<feature type="binding site" evidence="8">
    <location>
        <position position="213"/>
    </location>
    <ligand>
        <name>pyruvate</name>
        <dbReference type="ChEBI" id="CHEBI:15361"/>
    </ligand>
</feature>
<dbReference type="EMBL" id="JACEFB010000001">
    <property type="protein sequence ID" value="MBA2224860.1"/>
    <property type="molecule type" value="Genomic_DNA"/>
</dbReference>
<evidence type="ECO:0000256" key="1">
    <source>
        <dbReference type="ARBA" id="ARBA00004496"/>
    </source>
</evidence>
<dbReference type="SMART" id="SM01130">
    <property type="entry name" value="DHDPS"/>
    <property type="match status" value="1"/>
</dbReference>
<keyword evidence="2" id="KW-0963">Cytoplasm</keyword>
<feature type="active site" description="Schiff-base intermediate with substrate" evidence="7">
    <location>
        <position position="171"/>
    </location>
</feature>
<feature type="active site" description="Proton donor/acceptor" evidence="7">
    <location>
        <position position="141"/>
    </location>
</feature>
<dbReference type="PIRSF" id="PIRSF001365">
    <property type="entry name" value="DHDPS"/>
    <property type="match status" value="1"/>
</dbReference>
<name>A0A7V8VBN0_9BACT</name>
<reference evidence="9 10" key="1">
    <citation type="submission" date="2020-07" db="EMBL/GenBank/DDBJ databases">
        <title>Thermogemmata thermophila gen. nov., sp. nov., a novel moderate thermophilic planctomycete from a Kamchatka hot spring.</title>
        <authorList>
            <person name="Elcheninov A.G."/>
            <person name="Podosokorskaya O.A."/>
            <person name="Kovaleva O.L."/>
            <person name="Novikov A."/>
            <person name="Bonch-Osmolovskaya E.A."/>
            <person name="Toshchakov S.V."/>
            <person name="Kublanov I.V."/>
        </authorList>
    </citation>
    <scope>NUCLEOTIDE SEQUENCE [LARGE SCALE GENOMIC DNA]</scope>
    <source>
        <strain evidence="9 10">2918</strain>
    </source>
</reference>
<evidence type="ECO:0000256" key="8">
    <source>
        <dbReference type="PIRSR" id="PIRSR001365-2"/>
    </source>
</evidence>
<dbReference type="PRINTS" id="PR00146">
    <property type="entry name" value="DHPICSNTHASE"/>
</dbReference>
<evidence type="ECO:0000313" key="9">
    <source>
        <dbReference type="EMBL" id="MBA2224860.1"/>
    </source>
</evidence>
<keyword evidence="4" id="KW-0704">Schiff base</keyword>
<feature type="binding site" evidence="8">
    <location>
        <position position="50"/>
    </location>
    <ligand>
        <name>pyruvate</name>
        <dbReference type="ChEBI" id="CHEBI:15361"/>
    </ligand>
</feature>
<evidence type="ECO:0000256" key="5">
    <source>
        <dbReference type="ARBA" id="ARBA00023277"/>
    </source>
</evidence>
<dbReference type="PANTHER" id="PTHR12128:SF21">
    <property type="entry name" value="N-ACETYLNEURAMINATE LYASE"/>
    <property type="match status" value="1"/>
</dbReference>
<evidence type="ECO:0000256" key="3">
    <source>
        <dbReference type="ARBA" id="ARBA00023239"/>
    </source>
</evidence>
<dbReference type="GO" id="GO:0016829">
    <property type="term" value="F:lyase activity"/>
    <property type="evidence" value="ECO:0007669"/>
    <property type="project" value="UniProtKB-KW"/>
</dbReference>
<dbReference type="InterPro" id="IPR020624">
    <property type="entry name" value="Schiff_base-form_aldolases_CS"/>
</dbReference>
<dbReference type="Pfam" id="PF00701">
    <property type="entry name" value="DHDPS"/>
    <property type="match status" value="1"/>
</dbReference>
<keyword evidence="3 6" id="KW-0456">Lyase</keyword>
<accession>A0A7V8VBN0</accession>
<dbReference type="InterPro" id="IPR002220">
    <property type="entry name" value="DapA-like"/>
</dbReference>